<evidence type="ECO:0000313" key="2">
    <source>
        <dbReference type="Proteomes" id="UP000460298"/>
    </source>
</evidence>
<evidence type="ECO:0000313" key="1">
    <source>
        <dbReference type="EMBL" id="KAB2935322.1"/>
    </source>
</evidence>
<reference evidence="1 2" key="1">
    <citation type="submission" date="2019-10" db="EMBL/GenBank/DDBJ databases">
        <title>Extracellular Electron Transfer in a Candidatus Methanoperedens spp. Enrichment Culture.</title>
        <authorList>
            <person name="Berger S."/>
            <person name="Rangel Shaw D."/>
            <person name="Berben T."/>
            <person name="In 'T Zandt M."/>
            <person name="Frank J."/>
            <person name="Reimann J."/>
            <person name="Jetten M.S.M."/>
            <person name="Welte C.U."/>
        </authorList>
    </citation>
    <scope>NUCLEOTIDE SEQUENCE [LARGE SCALE GENOMIC DNA]</scope>
    <source>
        <strain evidence="1">SB12</strain>
    </source>
</reference>
<proteinExistence type="predicted"/>
<gene>
    <name evidence="1" type="ORF">F9K24_00925</name>
</gene>
<protein>
    <submittedName>
        <fullName evidence="1">Uncharacterized protein</fullName>
    </submittedName>
</protein>
<accession>A0A833H578</accession>
<comment type="caution">
    <text evidence="1">The sequence shown here is derived from an EMBL/GenBank/DDBJ whole genome shotgun (WGS) entry which is preliminary data.</text>
</comment>
<sequence length="149" mass="16568">MTGRPARQPAALQQRVLLTALQILPLVALLLIPLSIPGSLIGEPAYPPVSSSFDLMIVNRRFVSHIAFENTDGRNYLTLIVTHGPAYHAFHATSHPLHYDCATPRHCYEEAKKLNRHLQSGWNIGLALNGSTIEEIVYLEGPQEERPEP</sequence>
<organism evidence="1 2">
    <name type="scientific">Leptonema illini</name>
    <dbReference type="NCBI Taxonomy" id="183"/>
    <lineage>
        <taxon>Bacteria</taxon>
        <taxon>Pseudomonadati</taxon>
        <taxon>Spirochaetota</taxon>
        <taxon>Spirochaetia</taxon>
        <taxon>Leptospirales</taxon>
        <taxon>Leptospiraceae</taxon>
        <taxon>Leptonema</taxon>
    </lineage>
</organism>
<name>A0A833H578_9LEPT</name>
<dbReference type="AlphaFoldDB" id="A0A833H578"/>
<dbReference type="Proteomes" id="UP000460298">
    <property type="component" value="Unassembled WGS sequence"/>
</dbReference>
<dbReference type="EMBL" id="WBUI01000001">
    <property type="protein sequence ID" value="KAB2935322.1"/>
    <property type="molecule type" value="Genomic_DNA"/>
</dbReference>